<sequence>MKRTNKLDEITVGTKSNFTWGEAIKIHSIGEYHIVEHYPHEFVGNCSTGRINYSEKEYSCYTNGNSISRSTMSLDSALVKCIAYKYEGSNSQAAHFFMKMINHTIK</sequence>
<organism evidence="1">
    <name type="scientific">marine sediment metagenome</name>
    <dbReference type="NCBI Taxonomy" id="412755"/>
    <lineage>
        <taxon>unclassified sequences</taxon>
        <taxon>metagenomes</taxon>
        <taxon>ecological metagenomes</taxon>
    </lineage>
</organism>
<evidence type="ECO:0000313" key="1">
    <source>
        <dbReference type="EMBL" id="KKN65875.1"/>
    </source>
</evidence>
<proteinExistence type="predicted"/>
<name>A0A0F9SAF7_9ZZZZ</name>
<gene>
    <name evidence="1" type="ORF">LCGC14_0476920</name>
</gene>
<dbReference type="AlphaFoldDB" id="A0A0F9SAF7"/>
<comment type="caution">
    <text evidence="1">The sequence shown here is derived from an EMBL/GenBank/DDBJ whole genome shotgun (WGS) entry which is preliminary data.</text>
</comment>
<reference evidence="1" key="1">
    <citation type="journal article" date="2015" name="Nature">
        <title>Complex archaea that bridge the gap between prokaryotes and eukaryotes.</title>
        <authorList>
            <person name="Spang A."/>
            <person name="Saw J.H."/>
            <person name="Jorgensen S.L."/>
            <person name="Zaremba-Niedzwiedzka K."/>
            <person name="Martijn J."/>
            <person name="Lind A.E."/>
            <person name="van Eijk R."/>
            <person name="Schleper C."/>
            <person name="Guy L."/>
            <person name="Ettema T.J."/>
        </authorList>
    </citation>
    <scope>NUCLEOTIDE SEQUENCE</scope>
</reference>
<protein>
    <submittedName>
        <fullName evidence="1">Uncharacterized protein</fullName>
    </submittedName>
</protein>
<accession>A0A0F9SAF7</accession>
<dbReference type="EMBL" id="LAZR01000514">
    <property type="protein sequence ID" value="KKN65875.1"/>
    <property type="molecule type" value="Genomic_DNA"/>
</dbReference>